<dbReference type="OrthoDB" id="9772630at2"/>
<dbReference type="EMBL" id="CP009416">
    <property type="protein sequence ID" value="AJD92578.1"/>
    <property type="molecule type" value="Genomic_DNA"/>
</dbReference>
<accession>A0A0B5AVF8</accession>
<dbReference type="KEGG" id="jeo:JMA_32610"/>
<dbReference type="STRING" id="1508404.JMA_32610"/>
<protein>
    <submittedName>
        <fullName evidence="1">Uncharacterized protein</fullName>
    </submittedName>
</protein>
<name>A0A0B5AVF8_9BACL</name>
<sequence length="93" mass="10656">MLTVYDQQGGGQSLIVYIESLVEQGRLEEIIEWSGEMKWLTDDHIMSSKIQLYQNGVSFQQLTKKLLDGEAFVLKIEQKVWKIKGIAVPKELS</sequence>
<reference evidence="1 2" key="1">
    <citation type="submission" date="2014-08" db="EMBL/GenBank/DDBJ databases">
        <title>Complete genome of a marine bacteria Jeotgalibacillus malaysiensis.</title>
        <authorList>
            <person name="Yaakop A.S."/>
            <person name="Chan K.-G."/>
            <person name="Goh K.M."/>
        </authorList>
    </citation>
    <scope>NUCLEOTIDE SEQUENCE [LARGE SCALE GENOMIC DNA]</scope>
    <source>
        <strain evidence="1 2">D5</strain>
    </source>
</reference>
<dbReference type="Proteomes" id="UP000031449">
    <property type="component" value="Chromosome"/>
</dbReference>
<dbReference type="HOGENOM" id="CLU_2395773_0_0_9"/>
<evidence type="ECO:0000313" key="2">
    <source>
        <dbReference type="Proteomes" id="UP000031449"/>
    </source>
</evidence>
<dbReference type="AlphaFoldDB" id="A0A0B5AVF8"/>
<keyword evidence="2" id="KW-1185">Reference proteome</keyword>
<dbReference type="BioCyc" id="JESP1508404:G14D9-12542-MONOMER"/>
<gene>
    <name evidence="1" type="ORF">JMA_32610</name>
</gene>
<organism evidence="1 2">
    <name type="scientific">Jeotgalibacillus malaysiensis</name>
    <dbReference type="NCBI Taxonomy" id="1508404"/>
    <lineage>
        <taxon>Bacteria</taxon>
        <taxon>Bacillati</taxon>
        <taxon>Bacillota</taxon>
        <taxon>Bacilli</taxon>
        <taxon>Bacillales</taxon>
        <taxon>Caryophanaceae</taxon>
        <taxon>Jeotgalibacillus</taxon>
    </lineage>
</organism>
<proteinExistence type="predicted"/>
<evidence type="ECO:0000313" key="1">
    <source>
        <dbReference type="EMBL" id="AJD92578.1"/>
    </source>
</evidence>